<evidence type="ECO:0008006" key="5">
    <source>
        <dbReference type="Google" id="ProtNLM"/>
    </source>
</evidence>
<accession>A0ABC8AZN9</accession>
<keyword evidence="2" id="KW-0472">Membrane</keyword>
<gene>
    <name evidence="3" type="ORF">NS506_05783</name>
</gene>
<dbReference type="GeneID" id="93376289"/>
<sequence length="226" mass="23883">MSKQAVTVEVERPAIAEGAVEAPEPAMGKPRAGGGSRRRIQQLASGGTVSLRISTVVLSVVVAVLLLGTITLGWIAHQRGSDRDAARAEVTAMRSAADDRHRAEQVATDYSVGAADMNFKDLAAWSQRLTANTSPQLANKLKQAASSMEQIIVPLQWISTPTPITAAVRSEQNGTYVVTCFVSVMTKNTQAPDGVQSTATYTVTIDKNASWKITDVGGIDSAMSGK</sequence>
<dbReference type="EMBL" id="CP017839">
    <property type="protein sequence ID" value="APA99826.1"/>
    <property type="molecule type" value="Genomic_DNA"/>
</dbReference>
<feature type="region of interest" description="Disordered" evidence="1">
    <location>
        <begin position="17"/>
        <end position="39"/>
    </location>
</feature>
<keyword evidence="2" id="KW-1133">Transmembrane helix</keyword>
<keyword evidence="2" id="KW-0812">Transmembrane</keyword>
<reference evidence="3 4" key="1">
    <citation type="submission" date="2016-10" db="EMBL/GenBank/DDBJ databases">
        <title>Genome sequence of Nocardia seriolae strain EM150506, isolated from Anguila japonica.</title>
        <authorList>
            <person name="Han H.-J."/>
        </authorList>
    </citation>
    <scope>NUCLEOTIDE SEQUENCE [LARGE SCALE GENOMIC DNA]</scope>
    <source>
        <strain evidence="3 4">EM150506</strain>
    </source>
</reference>
<organism evidence="3 4">
    <name type="scientific">Nocardia seriolae</name>
    <dbReference type="NCBI Taxonomy" id="37332"/>
    <lineage>
        <taxon>Bacteria</taxon>
        <taxon>Bacillati</taxon>
        <taxon>Actinomycetota</taxon>
        <taxon>Actinomycetes</taxon>
        <taxon>Mycobacteriales</taxon>
        <taxon>Nocardiaceae</taxon>
        <taxon>Nocardia</taxon>
    </lineage>
</organism>
<dbReference type="Proteomes" id="UP000180166">
    <property type="component" value="Chromosome"/>
</dbReference>
<dbReference type="AlphaFoldDB" id="A0ABC8AZN9"/>
<protein>
    <recommendedName>
        <fullName evidence="5">Mce-associated membrane protein</fullName>
    </recommendedName>
</protein>
<proteinExistence type="predicted"/>
<evidence type="ECO:0000313" key="4">
    <source>
        <dbReference type="Proteomes" id="UP000180166"/>
    </source>
</evidence>
<evidence type="ECO:0000256" key="2">
    <source>
        <dbReference type="SAM" id="Phobius"/>
    </source>
</evidence>
<evidence type="ECO:0000313" key="3">
    <source>
        <dbReference type="EMBL" id="APA99826.1"/>
    </source>
</evidence>
<dbReference type="KEGG" id="nsr:NS506_05783"/>
<evidence type="ECO:0000256" key="1">
    <source>
        <dbReference type="SAM" id="MobiDB-lite"/>
    </source>
</evidence>
<name>A0ABC8AZN9_9NOCA</name>
<feature type="transmembrane region" description="Helical" evidence="2">
    <location>
        <begin position="53"/>
        <end position="75"/>
    </location>
</feature>
<dbReference type="RefSeq" id="WP_143161281.1">
    <property type="nucleotide sequence ID" value="NZ_AP017900.1"/>
</dbReference>